<keyword evidence="5" id="KW-1185">Reference proteome</keyword>
<dbReference type="InterPro" id="IPR000467">
    <property type="entry name" value="G_patch_dom"/>
</dbReference>
<feature type="compositionally biased region" description="Basic and acidic residues" evidence="2">
    <location>
        <begin position="138"/>
        <end position="159"/>
    </location>
</feature>
<dbReference type="KEGG" id="pbn:PADG_01754"/>
<dbReference type="InterPro" id="IPR022783">
    <property type="entry name" value="GCFC_dom"/>
</dbReference>
<dbReference type="Pfam" id="PF01585">
    <property type="entry name" value="G-patch"/>
    <property type="match status" value="1"/>
</dbReference>
<feature type="region of interest" description="Disordered" evidence="2">
    <location>
        <begin position="138"/>
        <end position="197"/>
    </location>
</feature>
<dbReference type="GO" id="GO:0000390">
    <property type="term" value="P:spliceosomal complex disassembly"/>
    <property type="evidence" value="ECO:0007669"/>
    <property type="project" value="InterPro"/>
</dbReference>
<organism evidence="4 5">
    <name type="scientific">Paracoccidioides brasiliensis (strain Pb18)</name>
    <dbReference type="NCBI Taxonomy" id="502780"/>
    <lineage>
        <taxon>Eukaryota</taxon>
        <taxon>Fungi</taxon>
        <taxon>Dikarya</taxon>
        <taxon>Ascomycota</taxon>
        <taxon>Pezizomycotina</taxon>
        <taxon>Eurotiomycetes</taxon>
        <taxon>Eurotiomycetidae</taxon>
        <taxon>Onygenales</taxon>
        <taxon>Ajellomycetaceae</taxon>
        <taxon>Paracoccidioides</taxon>
    </lineage>
</organism>
<dbReference type="eggNOG" id="KOG2184">
    <property type="taxonomic scope" value="Eukaryota"/>
</dbReference>
<evidence type="ECO:0000256" key="1">
    <source>
        <dbReference type="ARBA" id="ARBA00010900"/>
    </source>
</evidence>
<feature type="domain" description="G-patch" evidence="3">
    <location>
        <begin position="94"/>
        <end position="140"/>
    </location>
</feature>
<dbReference type="InterPro" id="IPR045211">
    <property type="entry name" value="TFP11/STIP/Ntr1"/>
</dbReference>
<dbReference type="Pfam" id="PF07842">
    <property type="entry name" value="GCFC"/>
    <property type="match status" value="1"/>
</dbReference>
<proteinExistence type="inferred from homology"/>
<evidence type="ECO:0000313" key="4">
    <source>
        <dbReference type="EMBL" id="EEH45604.1"/>
    </source>
</evidence>
<feature type="compositionally biased region" description="Polar residues" evidence="2">
    <location>
        <begin position="689"/>
        <end position="708"/>
    </location>
</feature>
<dbReference type="AlphaFoldDB" id="C1G488"/>
<dbReference type="PROSITE" id="PS50174">
    <property type="entry name" value="G_PATCH"/>
    <property type="match status" value="1"/>
</dbReference>
<evidence type="ECO:0000259" key="3">
    <source>
        <dbReference type="PROSITE" id="PS50174"/>
    </source>
</evidence>
<evidence type="ECO:0000313" key="5">
    <source>
        <dbReference type="Proteomes" id="UP000001628"/>
    </source>
</evidence>
<reference evidence="4 5" key="1">
    <citation type="journal article" date="2011" name="PLoS Genet.">
        <title>Comparative genomic analysis of human fungal pathogens causing paracoccidioidomycosis.</title>
        <authorList>
            <person name="Desjardins C.A."/>
            <person name="Champion M.D."/>
            <person name="Holder J.W."/>
            <person name="Muszewska A."/>
            <person name="Goldberg J."/>
            <person name="Bailao A.M."/>
            <person name="Brigido M.M."/>
            <person name="Ferreira M.E."/>
            <person name="Garcia A.M."/>
            <person name="Grynberg M."/>
            <person name="Gujja S."/>
            <person name="Heiman D.I."/>
            <person name="Henn M.R."/>
            <person name="Kodira C.D."/>
            <person name="Leon-Narvaez H."/>
            <person name="Longo L.V."/>
            <person name="Ma L.J."/>
            <person name="Malavazi I."/>
            <person name="Matsuo A.L."/>
            <person name="Morais F.V."/>
            <person name="Pereira M."/>
            <person name="Rodriguez-Brito S."/>
            <person name="Sakthikumar S."/>
            <person name="Salem-Izacc S.M."/>
            <person name="Sykes S.M."/>
            <person name="Teixeira M.M."/>
            <person name="Vallejo M.C."/>
            <person name="Walter M.E."/>
            <person name="Yandava C."/>
            <person name="Young S."/>
            <person name="Zeng Q."/>
            <person name="Zucker J."/>
            <person name="Felipe M.S."/>
            <person name="Goldman G.H."/>
            <person name="Haas B.J."/>
            <person name="McEwen J.G."/>
            <person name="Nino-Vega G."/>
            <person name="Puccia R."/>
            <person name="San-Blas G."/>
            <person name="Soares C.M."/>
            <person name="Birren B.W."/>
            <person name="Cuomo C.A."/>
        </authorList>
    </citation>
    <scope>NUCLEOTIDE SEQUENCE [LARGE SCALE GENOMIC DNA]</scope>
    <source>
        <strain evidence="4 5">Pb18</strain>
    </source>
</reference>
<feature type="compositionally biased region" description="Acidic residues" evidence="2">
    <location>
        <begin position="26"/>
        <end position="36"/>
    </location>
</feature>
<dbReference type="STRING" id="502780.C1G488"/>
<dbReference type="GeneID" id="22581359"/>
<dbReference type="SMART" id="SM00443">
    <property type="entry name" value="G_patch"/>
    <property type="match status" value="1"/>
</dbReference>
<feature type="region of interest" description="Disordered" evidence="2">
    <location>
        <begin position="1"/>
        <end position="91"/>
    </location>
</feature>
<dbReference type="Proteomes" id="UP000001628">
    <property type="component" value="Unassembled WGS sequence"/>
</dbReference>
<dbReference type="PANTHER" id="PTHR23329:SF1">
    <property type="entry name" value="TUFTELIN-INTERACTING PROTEIN 11"/>
    <property type="match status" value="1"/>
</dbReference>
<dbReference type="VEuPathDB" id="FungiDB:PADG_01754"/>
<feature type="region of interest" description="Disordered" evidence="2">
    <location>
        <begin position="661"/>
        <end position="712"/>
    </location>
</feature>
<name>C1G488_PARBD</name>
<dbReference type="OMA" id="CEQDIIQ"/>
<comment type="similarity">
    <text evidence="1">Belongs to the TFP11/STIP family.</text>
</comment>
<sequence>MPMEWLPRTSFAGQKRKINDIRSHDDDDDEEEEEGEADLKPTHSVRGFAPAKTGSPSPQPSTNMRSTNPPSWTNGNSTPKGQNRAGKTGFAGGVNTFAARMMAKMGYKEGQGLGAGGQGILKPIETVLRPQGIGLGAVKEKSKQAKDEAKREAARRGEILEDSSDEERNLRRRRKEKQKESRSGTSTPKGPAKPKFRTAREIEMDAAGLEVPNILKSLIDATGKEQKLLTSTAGLMTPLEFVSADESEALKIARRARNDLEAFADEWKALTERREFVELEENQVVEEIDTQQDKIVQLSALTSAVEALGNFSLDDGLVIRWEQVTKRLELLEIQFESFVDEYGLSEVAVAAIHPLFRESMEEWEPLKDPAYLVSNLQRLRSILSRKPRNKQEDEGRQRHSTTPYETMLYTLWLPRVRSAILNDWDVQDPSAATALIDAWKDVLPEFICSNVLDQLVAPKLSTAIKEWKPRSNKKRNGTTSQSSQFPWWLFDWLRYLDERHTNPKAPTGLLSDAKRKFRVVLDTWDLGRGLPEGIELWKEALGSEFDITLRNHLLPRLGKHLREEFEVNPRDQNLDSFEDILKWKDCFKPTVIALLLAAEFFPKWHAVLHLWLTSDPNYEEVGQWFSWWKTQIPDEINAVDEVTQEWERGLEMMNLALDLGDRAKTSLPPPSTSKQKQQQRGLREHIKNKSSSAQAPPNTSKSLPTPSSKRIEGPTFKDIVEEWCADEGLLMIPLREAHVQSGLPLFRITASANGKGGVLIYLKGDVVWAQNKKARDVWEPLGLDNGLVARAEGK</sequence>
<evidence type="ECO:0000256" key="2">
    <source>
        <dbReference type="SAM" id="MobiDB-lite"/>
    </source>
</evidence>
<accession>C1G488</accession>
<protein>
    <recommendedName>
        <fullName evidence="3">G-patch domain-containing protein</fullName>
    </recommendedName>
</protein>
<dbReference type="InParanoid" id="C1G488"/>
<dbReference type="GO" id="GO:0071008">
    <property type="term" value="C:U2-type post-mRNA release spliceosomal complex"/>
    <property type="evidence" value="ECO:0007669"/>
    <property type="project" value="TreeGrafter"/>
</dbReference>
<dbReference type="PANTHER" id="PTHR23329">
    <property type="entry name" value="TUFTELIN-INTERACTING PROTEIN 11-RELATED"/>
    <property type="match status" value="1"/>
</dbReference>
<gene>
    <name evidence="4" type="ORF">PADG_01754</name>
</gene>
<dbReference type="FunCoup" id="C1G488">
    <property type="interactions" value="800"/>
</dbReference>
<dbReference type="RefSeq" id="XP_010757565.1">
    <property type="nucleotide sequence ID" value="XM_010759263.1"/>
</dbReference>
<dbReference type="OrthoDB" id="4822at2759"/>
<dbReference type="EMBL" id="KN275958">
    <property type="protein sequence ID" value="EEH45604.1"/>
    <property type="molecule type" value="Genomic_DNA"/>
</dbReference>
<dbReference type="HOGENOM" id="CLU_007977_2_0_1"/>
<feature type="compositionally biased region" description="Polar residues" evidence="2">
    <location>
        <begin position="54"/>
        <end position="81"/>
    </location>
</feature>
<dbReference type="GO" id="GO:0003676">
    <property type="term" value="F:nucleic acid binding"/>
    <property type="evidence" value="ECO:0007669"/>
    <property type="project" value="InterPro"/>
</dbReference>